<feature type="compositionally biased region" description="Low complexity" evidence="1">
    <location>
        <begin position="240"/>
        <end position="265"/>
    </location>
</feature>
<keyword evidence="2" id="KW-0472">Membrane</keyword>
<feature type="compositionally biased region" description="Polar residues" evidence="1">
    <location>
        <begin position="589"/>
        <end position="598"/>
    </location>
</feature>
<dbReference type="VEuPathDB" id="TriTrypDB:BSAL_05305"/>
<gene>
    <name evidence="4" type="ORF">BSAL_05305</name>
</gene>
<evidence type="ECO:0000313" key="5">
    <source>
        <dbReference type="Proteomes" id="UP000051952"/>
    </source>
</evidence>
<organism evidence="4 5">
    <name type="scientific">Bodo saltans</name>
    <name type="common">Flagellated protozoan</name>
    <dbReference type="NCBI Taxonomy" id="75058"/>
    <lineage>
        <taxon>Eukaryota</taxon>
        <taxon>Discoba</taxon>
        <taxon>Euglenozoa</taxon>
        <taxon>Kinetoplastea</taxon>
        <taxon>Metakinetoplastina</taxon>
        <taxon>Eubodonida</taxon>
        <taxon>Bodonidae</taxon>
        <taxon>Bodo</taxon>
    </lineage>
</organism>
<keyword evidence="5" id="KW-1185">Reference proteome</keyword>
<dbReference type="AlphaFoldDB" id="A0A0S4IXB2"/>
<feature type="signal peptide" evidence="3">
    <location>
        <begin position="1"/>
        <end position="34"/>
    </location>
</feature>
<feature type="chain" id="PRO_5006621650" evidence="3">
    <location>
        <begin position="35"/>
        <end position="621"/>
    </location>
</feature>
<evidence type="ECO:0000256" key="1">
    <source>
        <dbReference type="SAM" id="MobiDB-lite"/>
    </source>
</evidence>
<sequence length="621" mass="66513">MSRFLAPGDPSIAPARRILLMVAILLRASMFVAAAPPAPQFGACLVNTSTFRSVIEVTQIRYNTSSGVISFNQTDAFVLHVSKTGAAMRVDYRSTAGSLMSAYGTLTGTTTNISNAVAGTCTSSTSTDSVFVEARDVFVALKSVTGQSSSGIASVTYHGISMLYASNLNIAAAGTPTNQFDGFTAEGYFTQPNSNEIDFVAPSSCGIVKYMNLNHTNASSGVSTSVNITFSSVGLAVEGTDSTTSCKTTSSATTPSPSSVSPTAANPMPSFPTAYSATILTTEVETGDSFTMISSFDSASRRARVTVFQPVIDFVGRATSYIWDVVGTDQTAYYYIDQALPTGGSSPVSDSVREYFWPTTEECHRAVFTTDILSGSLGGLFATTDKQIVYVGEELVRGIPSRRWQTSNGTLVIDWYWANASWDVARRGDDESDILVRVAVRGTGQSPLFTYHPFFQQGETVPRDIAGDACNNLFPQAAGFCSGDNVPNYVFYHVHDILDFSSYTDAADSVLPSACSNPTSVEVYGSVGCTTTHELSATVVVVFIILLFVVFFCGMCCQWCRMTPRMREIEEELHDAVKAMHDHQEQLERVQSGQSPRQGDSGDNEGGEASIPTAPPESVTK</sequence>
<dbReference type="PANTHER" id="PTHR36902:SF1">
    <property type="entry name" value="ENRICHED IN SURFACE-LABELED PROTEOME PROTEIN 9"/>
    <property type="match status" value="1"/>
</dbReference>
<name>A0A0S4IXB2_BODSA</name>
<keyword evidence="2" id="KW-0812">Transmembrane</keyword>
<keyword evidence="3" id="KW-0732">Signal</keyword>
<feature type="transmembrane region" description="Helical" evidence="2">
    <location>
        <begin position="535"/>
        <end position="557"/>
    </location>
</feature>
<keyword evidence="2" id="KW-1133">Transmembrane helix</keyword>
<feature type="region of interest" description="Disordered" evidence="1">
    <location>
        <begin position="240"/>
        <end position="266"/>
    </location>
</feature>
<protein>
    <submittedName>
        <fullName evidence="4">Membrane-associated protein, putative</fullName>
    </submittedName>
</protein>
<dbReference type="PANTHER" id="PTHR36902">
    <property type="entry name" value="ENRICHED IN SURFACE-LABELED PROTEOME PROTEIN 9"/>
    <property type="match status" value="1"/>
</dbReference>
<evidence type="ECO:0000313" key="4">
    <source>
        <dbReference type="EMBL" id="CUG38230.1"/>
    </source>
</evidence>
<feature type="region of interest" description="Disordered" evidence="1">
    <location>
        <begin position="582"/>
        <end position="621"/>
    </location>
</feature>
<dbReference type="Proteomes" id="UP000051952">
    <property type="component" value="Unassembled WGS sequence"/>
</dbReference>
<accession>A0A0S4IXB2</accession>
<dbReference type="OrthoDB" id="264546at2759"/>
<evidence type="ECO:0000256" key="2">
    <source>
        <dbReference type="SAM" id="Phobius"/>
    </source>
</evidence>
<reference evidence="5" key="1">
    <citation type="submission" date="2015-09" db="EMBL/GenBank/DDBJ databases">
        <authorList>
            <consortium name="Pathogen Informatics"/>
        </authorList>
    </citation>
    <scope>NUCLEOTIDE SEQUENCE [LARGE SCALE GENOMIC DNA]</scope>
    <source>
        <strain evidence="5">Lake Konstanz</strain>
    </source>
</reference>
<proteinExistence type="predicted"/>
<dbReference type="EMBL" id="CYKH01000781">
    <property type="protein sequence ID" value="CUG38230.1"/>
    <property type="molecule type" value="Genomic_DNA"/>
</dbReference>
<evidence type="ECO:0000256" key="3">
    <source>
        <dbReference type="SAM" id="SignalP"/>
    </source>
</evidence>